<keyword evidence="4" id="KW-0547">Nucleotide-binding</keyword>
<dbReference type="Gene3D" id="3.80.10.10">
    <property type="entry name" value="Ribonuclease Inhibitor"/>
    <property type="match status" value="1"/>
</dbReference>
<evidence type="ECO:0000256" key="2">
    <source>
        <dbReference type="ARBA" id="ARBA00022614"/>
    </source>
</evidence>
<keyword evidence="2" id="KW-0433">Leucine-rich repeat</keyword>
<dbReference type="Gramene" id="TKW01703">
    <property type="protein sequence ID" value="TKW01703"/>
    <property type="gene ID" value="SEVIR_8G196500v2"/>
</dbReference>
<dbReference type="InterPro" id="IPR055414">
    <property type="entry name" value="LRR_R13L4/SHOC2-like"/>
</dbReference>
<keyword evidence="5" id="KW-0611">Plant defense</keyword>
<evidence type="ECO:0000256" key="6">
    <source>
        <dbReference type="ARBA" id="ARBA00023054"/>
    </source>
</evidence>
<dbReference type="EMBL" id="CM016559">
    <property type="protein sequence ID" value="TKW01703.1"/>
    <property type="molecule type" value="Genomic_DNA"/>
</dbReference>
<dbReference type="InterPro" id="IPR038005">
    <property type="entry name" value="RX-like_CC"/>
</dbReference>
<dbReference type="OMA" id="FIWQLRR"/>
<evidence type="ECO:0000259" key="10">
    <source>
        <dbReference type="Pfam" id="PF23598"/>
    </source>
</evidence>
<feature type="domain" description="Disease resistance R13L4/SHOC-2-like LRR" evidence="10">
    <location>
        <begin position="810"/>
        <end position="1165"/>
    </location>
</feature>
<comment type="similarity">
    <text evidence="1">Belongs to the disease resistance NB-LRR family.</text>
</comment>
<dbReference type="InterPro" id="IPR032675">
    <property type="entry name" value="LRR_dom_sf"/>
</dbReference>
<reference evidence="11" key="1">
    <citation type="submission" date="2019-03" db="EMBL/GenBank/DDBJ databases">
        <title>WGS assembly of Setaria viridis.</title>
        <authorList>
            <person name="Huang P."/>
            <person name="Jenkins J."/>
            <person name="Grimwood J."/>
            <person name="Barry K."/>
            <person name="Healey A."/>
            <person name="Mamidi S."/>
            <person name="Sreedasyam A."/>
            <person name="Shu S."/>
            <person name="Feldman M."/>
            <person name="Wu J."/>
            <person name="Yu Y."/>
            <person name="Chen C."/>
            <person name="Johnson J."/>
            <person name="Rokhsar D."/>
            <person name="Baxter I."/>
            <person name="Schmutz J."/>
            <person name="Brutnell T."/>
            <person name="Kellogg E."/>
        </authorList>
    </citation>
    <scope>NUCLEOTIDE SEQUENCE [LARGE SCALE GENOMIC DNA]</scope>
</reference>
<dbReference type="Gene3D" id="3.40.50.300">
    <property type="entry name" value="P-loop containing nucleotide triphosphate hydrolases"/>
    <property type="match status" value="2"/>
</dbReference>
<sequence>MAELAIGISKTAVEALLNKVKTAIKEEAEQLQIVERDIIFIKDEFEMMQSFLINASSGESMKNQVARTWVRQVRDLSYDTEDCIDYVLHLDKKRSFLQRLLRFNMLQKPLTLDQAVAEIKQLRARAEEVNQRNMRYNQIGNSKEQVQQTTAASQMVLDIIKKPTDAFDNQEDILDLTRLIKMEDKGLQVISVCGTGGDLGAISIIKKTYEDPEICNMFECRAWVKLARPFNPHEFIRSLLAGFYANSPSQEPELGSGNSHINGGPGKRLFSIFTLAEFAKKLVGTQDVHDASGQQEDDVGVKVLETMKATQDNIITDYMEIIKKKAYLIVLEDLSSIVEWNAIRTFMPDMRNGSRIVVSTQQLEIASLCPEQTNHGLLREFSTDHSVYAFFKALPRKHQHTRRKPPCPDVQFIRRPPPDHWKEHHNLYGRESEINKLGEQIATAHVRKVSAVISVCGIAGVGKSFLVRAFFDHFAACFGSSAVVSASRPFDIMNFCQDLVDDLKPPEGEDIFHRIWKHLEEKQCLVIIDDLRSKEDWDLIEGKLILRASKSCIIVITREESVARHCATSDHAVCRVKGLEAEAARSLFEKETKDHGGTSRWDSNMLDEAGIIINKCGRLPKLSVALVKYLADVRNGILEARRLNANFMYSLNNSKGLDSFQDIFAWIYSNFQACPQLLKKCVFYLSLFTQSSMIRQSRLVRRWIAEGYSEGTDSNSKVEYTEKLLHELANLGITEHPHQTPTVAGCQINSLFLEYVISRETEENIFLPLEVSVLQGEGSLNTQRAGQHLAIGSSWKRDKFVFDNMDLSRLRSLTVSREWRPFLISDRMRVLRVLDLEDTNVADGDIEQVVKQLPRLKFLGLRRCAKISCLPESLGDDLRQLQTLDIRHTSVTKLPKSITKLQKLQYIRAATSLRLMDEEPSTPWRSSHGHVDACDGIIVPRGIGALMALHTLGVVNIGAGGGKAILNELKYLSQLKKLGVSGINRSNIKGLLSAIFGHSHLESLSLQLHKDDKDLEWLGKITPPNNLRRLKVYVHVVKYPHWSYLQGLGQLKRLRTLSLRFETDQDVELQFCDNMDRYPLSTHRQFSELKVLEIACSSNLHVKFAGGEMFELKVLKVHCLNGSSLQLSRIERLHSLKYVWLKGSFDDTVKEELRRKVVQHPNKPNWKLD</sequence>
<dbReference type="SUPFAM" id="SSF52540">
    <property type="entry name" value="P-loop containing nucleoside triphosphate hydrolases"/>
    <property type="match status" value="2"/>
</dbReference>
<evidence type="ECO:0000256" key="5">
    <source>
        <dbReference type="ARBA" id="ARBA00022821"/>
    </source>
</evidence>
<evidence type="ECO:0000259" key="8">
    <source>
        <dbReference type="Pfam" id="PF00931"/>
    </source>
</evidence>
<evidence type="ECO:0000256" key="3">
    <source>
        <dbReference type="ARBA" id="ARBA00022737"/>
    </source>
</evidence>
<accession>A0A4U6TL44</accession>
<evidence type="ECO:0000313" key="12">
    <source>
        <dbReference type="Proteomes" id="UP000298652"/>
    </source>
</evidence>
<organism evidence="11 12">
    <name type="scientific">Setaria viridis</name>
    <name type="common">Green bristlegrass</name>
    <name type="synonym">Setaria italica subsp. viridis</name>
    <dbReference type="NCBI Taxonomy" id="4556"/>
    <lineage>
        <taxon>Eukaryota</taxon>
        <taxon>Viridiplantae</taxon>
        <taxon>Streptophyta</taxon>
        <taxon>Embryophyta</taxon>
        <taxon>Tracheophyta</taxon>
        <taxon>Spermatophyta</taxon>
        <taxon>Magnoliopsida</taxon>
        <taxon>Liliopsida</taxon>
        <taxon>Poales</taxon>
        <taxon>Poaceae</taxon>
        <taxon>PACMAD clade</taxon>
        <taxon>Panicoideae</taxon>
        <taxon>Panicodae</taxon>
        <taxon>Paniceae</taxon>
        <taxon>Cenchrinae</taxon>
        <taxon>Setaria</taxon>
    </lineage>
</organism>
<gene>
    <name evidence="11" type="ORF">SEVIR_8G196500v2</name>
</gene>
<dbReference type="Proteomes" id="UP000298652">
    <property type="component" value="Chromosome 8"/>
</dbReference>
<dbReference type="AlphaFoldDB" id="A0A4U6TL44"/>
<dbReference type="PANTHER" id="PTHR23155:SF1135">
    <property type="entry name" value="OS08G0246300 PROTEIN"/>
    <property type="match status" value="1"/>
</dbReference>
<feature type="domain" description="NB-ARC" evidence="8">
    <location>
        <begin position="308"/>
        <end position="386"/>
    </location>
</feature>
<evidence type="ECO:0008006" key="13">
    <source>
        <dbReference type="Google" id="ProtNLM"/>
    </source>
</evidence>
<dbReference type="SUPFAM" id="SSF52047">
    <property type="entry name" value="RNI-like"/>
    <property type="match status" value="1"/>
</dbReference>
<feature type="coiled-coil region" evidence="7">
    <location>
        <begin position="112"/>
        <end position="139"/>
    </location>
</feature>
<feature type="domain" description="NB-ARC" evidence="8">
    <location>
        <begin position="435"/>
        <end position="592"/>
    </location>
</feature>
<dbReference type="InterPro" id="IPR002182">
    <property type="entry name" value="NB-ARC"/>
</dbReference>
<dbReference type="Pfam" id="PF00931">
    <property type="entry name" value="NB-ARC"/>
    <property type="match status" value="2"/>
</dbReference>
<dbReference type="InterPro" id="IPR027417">
    <property type="entry name" value="P-loop_NTPase"/>
</dbReference>
<dbReference type="Pfam" id="PF18052">
    <property type="entry name" value="Rx_N"/>
    <property type="match status" value="1"/>
</dbReference>
<feature type="domain" description="Disease resistance N-terminal" evidence="9">
    <location>
        <begin position="12"/>
        <end position="95"/>
    </location>
</feature>
<proteinExistence type="inferred from homology"/>
<evidence type="ECO:0000256" key="1">
    <source>
        <dbReference type="ARBA" id="ARBA00008894"/>
    </source>
</evidence>
<keyword evidence="3" id="KW-0677">Repeat</keyword>
<dbReference type="PANTHER" id="PTHR23155">
    <property type="entry name" value="DISEASE RESISTANCE PROTEIN RP"/>
    <property type="match status" value="1"/>
</dbReference>
<keyword evidence="12" id="KW-1185">Reference proteome</keyword>
<feature type="coiled-coil region" evidence="7">
    <location>
        <begin position="17"/>
        <end position="44"/>
    </location>
</feature>
<evidence type="ECO:0000313" key="11">
    <source>
        <dbReference type="EMBL" id="TKW01703.1"/>
    </source>
</evidence>
<dbReference type="InterPro" id="IPR044974">
    <property type="entry name" value="Disease_R_plants"/>
</dbReference>
<dbReference type="GO" id="GO:0098542">
    <property type="term" value="P:defense response to other organism"/>
    <property type="evidence" value="ECO:0007669"/>
    <property type="project" value="TreeGrafter"/>
</dbReference>
<dbReference type="Gene3D" id="1.20.5.4130">
    <property type="match status" value="1"/>
</dbReference>
<keyword evidence="6 7" id="KW-0175">Coiled coil</keyword>
<evidence type="ECO:0000256" key="4">
    <source>
        <dbReference type="ARBA" id="ARBA00022741"/>
    </source>
</evidence>
<dbReference type="PRINTS" id="PR00364">
    <property type="entry name" value="DISEASERSIST"/>
</dbReference>
<evidence type="ECO:0000259" key="9">
    <source>
        <dbReference type="Pfam" id="PF18052"/>
    </source>
</evidence>
<name>A0A4U6TL44_SETVI</name>
<dbReference type="GO" id="GO:0043531">
    <property type="term" value="F:ADP binding"/>
    <property type="evidence" value="ECO:0007669"/>
    <property type="project" value="InterPro"/>
</dbReference>
<evidence type="ECO:0000256" key="7">
    <source>
        <dbReference type="SAM" id="Coils"/>
    </source>
</evidence>
<protein>
    <recommendedName>
        <fullName evidence="13">NB-ARC domain-containing protein</fullName>
    </recommendedName>
</protein>
<dbReference type="InterPro" id="IPR041118">
    <property type="entry name" value="Rx_N"/>
</dbReference>
<dbReference type="Pfam" id="PF23598">
    <property type="entry name" value="LRR_14"/>
    <property type="match status" value="1"/>
</dbReference>
<dbReference type="CDD" id="cd14798">
    <property type="entry name" value="RX-CC_like"/>
    <property type="match status" value="1"/>
</dbReference>